<evidence type="ECO:0000313" key="2">
    <source>
        <dbReference type="EMBL" id="KAK3864285.1"/>
    </source>
</evidence>
<organism evidence="2 3">
    <name type="scientific">Petrolisthes cinctipes</name>
    <name type="common">Flat porcelain crab</name>
    <dbReference type="NCBI Taxonomy" id="88211"/>
    <lineage>
        <taxon>Eukaryota</taxon>
        <taxon>Metazoa</taxon>
        <taxon>Ecdysozoa</taxon>
        <taxon>Arthropoda</taxon>
        <taxon>Crustacea</taxon>
        <taxon>Multicrustacea</taxon>
        <taxon>Malacostraca</taxon>
        <taxon>Eumalacostraca</taxon>
        <taxon>Eucarida</taxon>
        <taxon>Decapoda</taxon>
        <taxon>Pleocyemata</taxon>
        <taxon>Anomura</taxon>
        <taxon>Galatheoidea</taxon>
        <taxon>Porcellanidae</taxon>
        <taxon>Petrolisthes</taxon>
    </lineage>
</organism>
<dbReference type="AlphaFoldDB" id="A0AAE1EYW7"/>
<evidence type="ECO:0000313" key="3">
    <source>
        <dbReference type="Proteomes" id="UP001286313"/>
    </source>
</evidence>
<dbReference type="EMBL" id="JAWQEG010003830">
    <property type="protein sequence ID" value="KAK3864285.1"/>
    <property type="molecule type" value="Genomic_DNA"/>
</dbReference>
<name>A0AAE1EYW7_PETCI</name>
<proteinExistence type="predicted"/>
<feature type="compositionally biased region" description="Polar residues" evidence="1">
    <location>
        <begin position="178"/>
        <end position="192"/>
    </location>
</feature>
<feature type="non-terminal residue" evidence="2">
    <location>
        <position position="1"/>
    </location>
</feature>
<keyword evidence="3" id="KW-1185">Reference proteome</keyword>
<protein>
    <submittedName>
        <fullName evidence="2">Uncharacterized protein</fullName>
    </submittedName>
</protein>
<comment type="caution">
    <text evidence="2">The sequence shown here is derived from an EMBL/GenBank/DDBJ whole genome shotgun (WGS) entry which is preliminary data.</text>
</comment>
<gene>
    <name evidence="2" type="ORF">Pcinc_030017</name>
</gene>
<dbReference type="Proteomes" id="UP001286313">
    <property type="component" value="Unassembled WGS sequence"/>
</dbReference>
<evidence type="ECO:0000256" key="1">
    <source>
        <dbReference type="SAM" id="MobiDB-lite"/>
    </source>
</evidence>
<feature type="compositionally biased region" description="Gly residues" evidence="1">
    <location>
        <begin position="91"/>
        <end position="162"/>
    </location>
</feature>
<sequence length="225" mass="21937">SMGRSLSLRGAVSEAQEALRTHRCEDPLCDTHLWRVRHQLDMARLRINHLEGQLAFHGLRSPTRMEGEESDGIGEGEVGIGIGIGIGVGVGSGGDGRGSGGDGGGGGGRGSGGDGGGGGGGRGSGGDGGGGGSRGSGGDGGGGGRGSGGDGGGGGGGRGSGGVCVLVGEGASDVMPGEQQTTSRNHVVTSTEPIRGPLLRARSPQPPCTSPRVRRREVAQLETVL</sequence>
<reference evidence="2" key="1">
    <citation type="submission" date="2023-10" db="EMBL/GenBank/DDBJ databases">
        <title>Genome assemblies of two species of porcelain crab, Petrolisthes cinctipes and Petrolisthes manimaculis (Anomura: Porcellanidae).</title>
        <authorList>
            <person name="Angst P."/>
        </authorList>
    </citation>
    <scope>NUCLEOTIDE SEQUENCE</scope>
    <source>
        <strain evidence="2">PB745_01</strain>
        <tissue evidence="2">Gill</tissue>
    </source>
</reference>
<feature type="region of interest" description="Disordered" evidence="1">
    <location>
        <begin position="91"/>
        <end position="225"/>
    </location>
</feature>
<accession>A0AAE1EYW7</accession>